<evidence type="ECO:0000259" key="12">
    <source>
        <dbReference type="PROSITE" id="PS51873"/>
    </source>
</evidence>
<comment type="pathway">
    <text evidence="2">Protein modification; protein ubiquitination.</text>
</comment>
<dbReference type="InterPro" id="IPR044066">
    <property type="entry name" value="TRIAD_supradom"/>
</dbReference>
<gene>
    <name evidence="13" type="ORF">DEBURN_LOCUS646</name>
</gene>
<evidence type="ECO:0000256" key="4">
    <source>
        <dbReference type="ARBA" id="ARBA00022679"/>
    </source>
</evidence>
<dbReference type="InterPro" id="IPR002867">
    <property type="entry name" value="IBR_dom"/>
</dbReference>
<evidence type="ECO:0000313" key="14">
    <source>
        <dbReference type="Proteomes" id="UP000789706"/>
    </source>
</evidence>
<dbReference type="GO" id="GO:0016567">
    <property type="term" value="P:protein ubiquitination"/>
    <property type="evidence" value="ECO:0007669"/>
    <property type="project" value="InterPro"/>
</dbReference>
<dbReference type="EC" id="2.3.2.31" evidence="3"/>
<dbReference type="InterPro" id="IPR001841">
    <property type="entry name" value="Znf_RING"/>
</dbReference>
<keyword evidence="9" id="KW-0862">Zinc</keyword>
<dbReference type="PROSITE" id="PS51873">
    <property type="entry name" value="TRIAD"/>
    <property type="match status" value="1"/>
</dbReference>
<dbReference type="CDD" id="cd20335">
    <property type="entry name" value="BRcat_RBR"/>
    <property type="match status" value="1"/>
</dbReference>
<dbReference type="PANTHER" id="PTHR11685">
    <property type="entry name" value="RBR FAMILY RING FINGER AND IBR DOMAIN-CONTAINING"/>
    <property type="match status" value="1"/>
</dbReference>
<dbReference type="InterPro" id="IPR031127">
    <property type="entry name" value="E3_UB_ligase_RBR"/>
</dbReference>
<evidence type="ECO:0000256" key="8">
    <source>
        <dbReference type="ARBA" id="ARBA00022786"/>
    </source>
</evidence>
<dbReference type="PROSITE" id="PS50089">
    <property type="entry name" value="ZF_RING_2"/>
    <property type="match status" value="1"/>
</dbReference>
<protein>
    <recommendedName>
        <fullName evidence="3">RBR-type E3 ubiquitin transferase</fullName>
        <ecNumber evidence="3">2.3.2.31</ecNumber>
    </recommendedName>
</protein>
<sequence length="202" mass="22906">MGSTSSTPKASRTIECHICINRYSKSKFQKITEKCTHKNDICITCVDKHISSRMENVINCPHLGCGKEFEFNDIKRIATKKVFERYDTLTLRKVLQGMPEFKWCKNASCGSGQIHFGGDDAPIMTCNACKAKSCYIHDVPWHKGKTCEEYEKFRKGADAATTDYLQRETKPCPKCGIKIAKKGGCNHMTCTISSCKYEFCWL</sequence>
<comment type="caution">
    <text evidence="13">The sequence shown here is derived from an EMBL/GenBank/DDBJ whole genome shotgun (WGS) entry which is preliminary data.</text>
</comment>
<evidence type="ECO:0000256" key="3">
    <source>
        <dbReference type="ARBA" id="ARBA00012251"/>
    </source>
</evidence>
<reference evidence="13" key="1">
    <citation type="submission" date="2021-06" db="EMBL/GenBank/DDBJ databases">
        <authorList>
            <person name="Kallberg Y."/>
            <person name="Tangrot J."/>
            <person name="Rosling A."/>
        </authorList>
    </citation>
    <scope>NUCLEOTIDE SEQUENCE</scope>
    <source>
        <strain evidence="13">AZ414A</strain>
    </source>
</reference>
<organism evidence="13 14">
    <name type="scientific">Diversispora eburnea</name>
    <dbReference type="NCBI Taxonomy" id="1213867"/>
    <lineage>
        <taxon>Eukaryota</taxon>
        <taxon>Fungi</taxon>
        <taxon>Fungi incertae sedis</taxon>
        <taxon>Mucoromycota</taxon>
        <taxon>Glomeromycotina</taxon>
        <taxon>Glomeromycetes</taxon>
        <taxon>Diversisporales</taxon>
        <taxon>Diversisporaceae</taxon>
        <taxon>Diversispora</taxon>
    </lineage>
</organism>
<evidence type="ECO:0000256" key="6">
    <source>
        <dbReference type="ARBA" id="ARBA00022737"/>
    </source>
</evidence>
<dbReference type="GO" id="GO:0061630">
    <property type="term" value="F:ubiquitin protein ligase activity"/>
    <property type="evidence" value="ECO:0007669"/>
    <property type="project" value="UniProtKB-EC"/>
</dbReference>
<evidence type="ECO:0000256" key="7">
    <source>
        <dbReference type="ARBA" id="ARBA00022771"/>
    </source>
</evidence>
<dbReference type="AlphaFoldDB" id="A0A9N8YIJ0"/>
<dbReference type="GO" id="GO:0008270">
    <property type="term" value="F:zinc ion binding"/>
    <property type="evidence" value="ECO:0007669"/>
    <property type="project" value="UniProtKB-KW"/>
</dbReference>
<feature type="domain" description="RING-type" evidence="11">
    <location>
        <begin position="16"/>
        <end position="61"/>
    </location>
</feature>
<dbReference type="InterPro" id="IPR013083">
    <property type="entry name" value="Znf_RING/FYVE/PHD"/>
</dbReference>
<dbReference type="OrthoDB" id="1431934at2759"/>
<keyword evidence="8" id="KW-0833">Ubl conjugation pathway</keyword>
<dbReference type="Gene3D" id="3.30.40.10">
    <property type="entry name" value="Zinc/RING finger domain, C3HC4 (zinc finger)"/>
    <property type="match status" value="1"/>
</dbReference>
<keyword evidence="5" id="KW-0479">Metal-binding</keyword>
<evidence type="ECO:0000256" key="1">
    <source>
        <dbReference type="ARBA" id="ARBA00001798"/>
    </source>
</evidence>
<feature type="domain" description="RING-type" evidence="12">
    <location>
        <begin position="12"/>
        <end position="202"/>
    </location>
</feature>
<keyword evidence="4" id="KW-0808">Transferase</keyword>
<comment type="catalytic activity">
    <reaction evidence="1">
        <text>[E2 ubiquitin-conjugating enzyme]-S-ubiquitinyl-L-cysteine + [acceptor protein]-L-lysine = [E2 ubiquitin-conjugating enzyme]-L-cysteine + [acceptor protein]-N(6)-ubiquitinyl-L-lysine.</text>
        <dbReference type="EC" id="2.3.2.31"/>
    </reaction>
</comment>
<evidence type="ECO:0000256" key="5">
    <source>
        <dbReference type="ARBA" id="ARBA00022723"/>
    </source>
</evidence>
<evidence type="ECO:0000256" key="10">
    <source>
        <dbReference type="PROSITE-ProRule" id="PRU00175"/>
    </source>
</evidence>
<keyword evidence="14" id="KW-1185">Reference proteome</keyword>
<dbReference type="Pfam" id="PF01485">
    <property type="entry name" value="IBR"/>
    <property type="match status" value="1"/>
</dbReference>
<dbReference type="SUPFAM" id="SSF57850">
    <property type="entry name" value="RING/U-box"/>
    <property type="match status" value="3"/>
</dbReference>
<proteinExistence type="predicted"/>
<evidence type="ECO:0000256" key="2">
    <source>
        <dbReference type="ARBA" id="ARBA00004906"/>
    </source>
</evidence>
<dbReference type="Proteomes" id="UP000789706">
    <property type="component" value="Unassembled WGS sequence"/>
</dbReference>
<evidence type="ECO:0000256" key="9">
    <source>
        <dbReference type="ARBA" id="ARBA00022833"/>
    </source>
</evidence>
<dbReference type="EMBL" id="CAJVPK010000022">
    <property type="protein sequence ID" value="CAG8434090.1"/>
    <property type="molecule type" value="Genomic_DNA"/>
</dbReference>
<dbReference type="Gene3D" id="1.20.120.1750">
    <property type="match status" value="1"/>
</dbReference>
<dbReference type="InterPro" id="IPR054694">
    <property type="entry name" value="Parkin-like_IBR"/>
</dbReference>
<evidence type="ECO:0000259" key="11">
    <source>
        <dbReference type="PROSITE" id="PS50089"/>
    </source>
</evidence>
<accession>A0A9N8YIJ0</accession>
<dbReference type="Pfam" id="PF22605">
    <property type="entry name" value="IBR_2"/>
    <property type="match status" value="1"/>
</dbReference>
<keyword evidence="7 10" id="KW-0863">Zinc-finger</keyword>
<name>A0A9N8YIJ0_9GLOM</name>
<dbReference type="SMART" id="SM00647">
    <property type="entry name" value="IBR"/>
    <property type="match status" value="1"/>
</dbReference>
<keyword evidence="6" id="KW-0677">Repeat</keyword>
<evidence type="ECO:0000313" key="13">
    <source>
        <dbReference type="EMBL" id="CAG8434090.1"/>
    </source>
</evidence>